<comment type="caution">
    <text evidence="1">The sequence shown here is derived from an EMBL/GenBank/DDBJ whole genome shotgun (WGS) entry which is preliminary data.</text>
</comment>
<sequence length="501" mass="59681">MSLNSLISSFSSEEATRFIGFLNKKNKRSDVKNIELFKYLYADEFSSEEICKRLYSNGKKDAYHALRKRLYESIIEFLAAVNLEEENSEKVAVIKYILVARSFLQQQQFVLGYKLLAKASKIAKEYQLYPYLNEIYHLRIQFAHANDKEDLNQLIESYNFYRKQARLEEELNIVYAKVRAILHQITAKGEVIDFQKIVLRILHEQDIDINESLSFKSLYQLLTIASISAFLSKDYLQIESFMLEMYEVLKEHPNKDRERFFHIHVLYMIANTLFRTKQFGKSMQFLELMDNEIRKNKKKYERIFRLKYELLYTLNLNYTNNQNKGIERLESIMKKKHSDVVGALDLHLSLVVFYFQKGEIKASYSLLSKLYHTDNWYLEKVGKEWVIKKSLIEILLLVELDKFDLFENRITRFKRQYGSYIKEVGQERVLIFLKYVEQYYDNPKAITSENFLNTVENSFDWIGAKQEDIFVMSFYAWLKSKMIKKPVYEVTLDLIAQAQEL</sequence>
<evidence type="ECO:0000313" key="1">
    <source>
        <dbReference type="EMBL" id="CAL2078331.1"/>
    </source>
</evidence>
<name>A0ABP1EIM9_9FLAO</name>
<protein>
    <recommendedName>
        <fullName evidence="3">Tetratricopeptide repeat protein</fullName>
    </recommendedName>
</protein>
<reference evidence="1 2" key="1">
    <citation type="submission" date="2024-05" db="EMBL/GenBank/DDBJ databases">
        <authorList>
            <person name="Duchaud E."/>
        </authorList>
    </citation>
    <scope>NUCLEOTIDE SEQUENCE [LARGE SCALE GENOMIC DNA]</scope>
    <source>
        <strain evidence="1">Ena-SAMPLE-TAB-13-05-2024-13:56:06:370-140302</strain>
    </source>
</reference>
<organism evidence="1 2">
    <name type="scientific">Tenacibaculum platacis</name>
    <dbReference type="NCBI Taxonomy" id="3137852"/>
    <lineage>
        <taxon>Bacteria</taxon>
        <taxon>Pseudomonadati</taxon>
        <taxon>Bacteroidota</taxon>
        <taxon>Flavobacteriia</taxon>
        <taxon>Flavobacteriales</taxon>
        <taxon>Flavobacteriaceae</taxon>
        <taxon>Tenacibaculum</taxon>
    </lineage>
</organism>
<accession>A0ABP1EIM9</accession>
<keyword evidence="2" id="KW-1185">Reference proteome</keyword>
<evidence type="ECO:0008006" key="3">
    <source>
        <dbReference type="Google" id="ProtNLM"/>
    </source>
</evidence>
<evidence type="ECO:0000313" key="2">
    <source>
        <dbReference type="Proteomes" id="UP001497416"/>
    </source>
</evidence>
<dbReference type="Proteomes" id="UP001497416">
    <property type="component" value="Unassembled WGS sequence"/>
</dbReference>
<gene>
    <name evidence="1" type="ORF">T190607A01A_10678</name>
</gene>
<dbReference type="RefSeq" id="WP_348710330.1">
    <property type="nucleotide sequence ID" value="NZ_CAXIXY010000003.1"/>
</dbReference>
<dbReference type="EMBL" id="CAXIXY010000003">
    <property type="protein sequence ID" value="CAL2078331.1"/>
    <property type="molecule type" value="Genomic_DNA"/>
</dbReference>
<proteinExistence type="predicted"/>